<dbReference type="Proteomes" id="UP000015104">
    <property type="component" value="Unassembled WGS sequence"/>
</dbReference>
<evidence type="ECO:0000259" key="1">
    <source>
        <dbReference type="SMART" id="SM01228"/>
    </source>
</evidence>
<dbReference type="InterPro" id="IPR044920">
    <property type="entry name" value="MnmG_C_subdom_sf"/>
</dbReference>
<dbReference type="HOGENOM" id="CLU_1470041_0_0_1"/>
<dbReference type="GO" id="GO:0030488">
    <property type="term" value="P:tRNA methylation"/>
    <property type="evidence" value="ECO:0007669"/>
    <property type="project" value="TreeGrafter"/>
</dbReference>
<keyword evidence="3" id="KW-1185">Reference proteome</keyword>
<organism evidence="2 3">
    <name type="scientific">Tetranychus urticae</name>
    <name type="common">Two-spotted spider mite</name>
    <dbReference type="NCBI Taxonomy" id="32264"/>
    <lineage>
        <taxon>Eukaryota</taxon>
        <taxon>Metazoa</taxon>
        <taxon>Ecdysozoa</taxon>
        <taxon>Arthropoda</taxon>
        <taxon>Chelicerata</taxon>
        <taxon>Arachnida</taxon>
        <taxon>Acari</taxon>
        <taxon>Acariformes</taxon>
        <taxon>Trombidiformes</taxon>
        <taxon>Prostigmata</taxon>
        <taxon>Eleutherengona</taxon>
        <taxon>Raphignathae</taxon>
        <taxon>Tetranychoidea</taxon>
        <taxon>Tetranychidae</taxon>
        <taxon>Tetranychus</taxon>
    </lineage>
</organism>
<dbReference type="PANTHER" id="PTHR11806">
    <property type="entry name" value="GLUCOSE INHIBITED DIVISION PROTEIN A"/>
    <property type="match status" value="1"/>
</dbReference>
<dbReference type="GO" id="GO:0002098">
    <property type="term" value="P:tRNA wobble uridine modification"/>
    <property type="evidence" value="ECO:0007669"/>
    <property type="project" value="TreeGrafter"/>
</dbReference>
<dbReference type="InterPro" id="IPR036188">
    <property type="entry name" value="FAD/NAD-bd_sf"/>
</dbReference>
<dbReference type="SMART" id="SM01228">
    <property type="entry name" value="GIDA_assoc_3"/>
    <property type="match status" value="1"/>
</dbReference>
<dbReference type="STRING" id="32264.T1KTI5"/>
<evidence type="ECO:0000313" key="3">
    <source>
        <dbReference type="Proteomes" id="UP000015104"/>
    </source>
</evidence>
<dbReference type="AlphaFoldDB" id="T1KTI5"/>
<dbReference type="InterPro" id="IPR002218">
    <property type="entry name" value="MnmG-rel"/>
</dbReference>
<dbReference type="GO" id="GO:0005829">
    <property type="term" value="C:cytosol"/>
    <property type="evidence" value="ECO:0007669"/>
    <property type="project" value="TreeGrafter"/>
</dbReference>
<reference evidence="3" key="1">
    <citation type="submission" date="2011-08" db="EMBL/GenBank/DDBJ databases">
        <authorList>
            <person name="Rombauts S."/>
        </authorList>
    </citation>
    <scope>NUCLEOTIDE SEQUENCE</scope>
    <source>
        <strain evidence="3">London</strain>
    </source>
</reference>
<evidence type="ECO:0000313" key="2">
    <source>
        <dbReference type="EnsemblMetazoa" id="tetur20g03426.1"/>
    </source>
</evidence>
<protein>
    <recommendedName>
        <fullName evidence="1">tRNA uridine 5-carboxymethylaminomethyl modification enzyme C-terminal subdomain domain-containing protein</fullName>
    </recommendedName>
</protein>
<sequence>MVKNISVKENFKKSSQVAKVVVWKKTRLTSPGYSIQYDHIDPRHFSSSIKPFTVSRTTGYLEVLIDDLTTIGVIEPYRMFTARAEFRLFMRPDNADLRLTEQIQITEDEIILQRVKIEAQYEKLLDKEKSQIEEVKKEEQLIIPEDFNYSDSRLSLPNEAREILSKHRPASIASASRIPGYLRF</sequence>
<dbReference type="Gene3D" id="1.10.150.570">
    <property type="entry name" value="GidA associated domain, C-terminal subdomain"/>
    <property type="match status" value="1"/>
</dbReference>
<feature type="domain" description="tRNA uridine 5-carboxymethylaminomethyl modification enzyme C-terminal subdomain" evidence="1">
    <location>
        <begin position="119"/>
        <end position="184"/>
    </location>
</feature>
<dbReference type="EMBL" id="CAEY01000513">
    <property type="status" value="NOT_ANNOTATED_CDS"/>
    <property type="molecule type" value="Genomic_DNA"/>
</dbReference>
<accession>T1KTI5</accession>
<dbReference type="Gene3D" id="3.50.50.60">
    <property type="entry name" value="FAD/NAD(P)-binding domain"/>
    <property type="match status" value="1"/>
</dbReference>
<dbReference type="GO" id="GO:0050660">
    <property type="term" value="F:flavin adenine dinucleotide binding"/>
    <property type="evidence" value="ECO:0007669"/>
    <property type="project" value="InterPro"/>
</dbReference>
<dbReference type="PANTHER" id="PTHR11806:SF0">
    <property type="entry name" value="PROTEIN MTO1 HOMOLOG, MITOCHONDRIAL"/>
    <property type="match status" value="1"/>
</dbReference>
<dbReference type="EnsemblMetazoa" id="tetur20g03426.1">
    <property type="protein sequence ID" value="tetur20g03426.1"/>
    <property type="gene ID" value="tetur20g03426"/>
</dbReference>
<dbReference type="eggNOG" id="KOG2311">
    <property type="taxonomic scope" value="Eukaryota"/>
</dbReference>
<dbReference type="InterPro" id="IPR026904">
    <property type="entry name" value="MnmG_C"/>
</dbReference>
<dbReference type="Pfam" id="PF13932">
    <property type="entry name" value="SAM_GIDA_C"/>
    <property type="match status" value="1"/>
</dbReference>
<dbReference type="InterPro" id="IPR047001">
    <property type="entry name" value="MnmG_C_subdom"/>
</dbReference>
<reference evidence="2" key="2">
    <citation type="submission" date="2015-06" db="UniProtKB">
        <authorList>
            <consortium name="EnsemblMetazoa"/>
        </authorList>
    </citation>
    <scope>IDENTIFICATION</scope>
</reference>
<proteinExistence type="predicted"/>
<name>T1KTI5_TETUR</name>